<dbReference type="GO" id="GO:0016740">
    <property type="term" value="F:transferase activity"/>
    <property type="evidence" value="ECO:0007669"/>
    <property type="project" value="UniProtKB-KW"/>
</dbReference>
<sequence>MTHAPGPSLAALVLAGGRARRLDGADKPGLRVGSARLVDHAVAAARTLGADPIVVVGPPGIVDADAAVRVVREDPPFGGPVAAIAAGLRELEASAPDLTVLLAADLPRAQAAAALLRPWIDAADRTPDPQEAGAVLVDAGGRDQWLAGVYRTAALRERLAALREAGASPHGAALGALVGALALARIPDEGESADIDTWDDLDSWRARLGTLEASADPVGPDPAGPDPAGPDPARPEEDA</sequence>
<name>A0ABY4BYK9_9MICO</name>
<reference evidence="4 5" key="1">
    <citation type="submission" date="2022-03" db="EMBL/GenBank/DDBJ databases">
        <title>Mucilaginibacter sp. isolated from the gut of Protaetia brevitarsis seulensis larvae.</title>
        <authorList>
            <person name="Won M."/>
            <person name="Kim S.-J."/>
            <person name="Kwon S.-W."/>
        </authorList>
    </citation>
    <scope>NUCLEOTIDE SEQUENCE [LARGE SCALE GENOMIC DNA]</scope>
    <source>
        <strain evidence="4 5">CFWR-12</strain>
    </source>
</reference>
<dbReference type="InterPro" id="IPR025877">
    <property type="entry name" value="MobA-like_NTP_Trfase"/>
</dbReference>
<dbReference type="SUPFAM" id="SSF53448">
    <property type="entry name" value="Nucleotide-diphospho-sugar transferases"/>
    <property type="match status" value="1"/>
</dbReference>
<dbReference type="Proteomes" id="UP000832097">
    <property type="component" value="Chromosome"/>
</dbReference>
<evidence type="ECO:0000259" key="3">
    <source>
        <dbReference type="Pfam" id="PF12804"/>
    </source>
</evidence>
<dbReference type="PANTHER" id="PTHR19136">
    <property type="entry name" value="MOLYBDENUM COFACTOR GUANYLYLTRANSFERASE"/>
    <property type="match status" value="1"/>
</dbReference>
<accession>A0ABY4BYK9</accession>
<organism evidence="4 5">
    <name type="scientific">Agromyces larvae</name>
    <dbReference type="NCBI Taxonomy" id="2929802"/>
    <lineage>
        <taxon>Bacteria</taxon>
        <taxon>Bacillati</taxon>
        <taxon>Actinomycetota</taxon>
        <taxon>Actinomycetes</taxon>
        <taxon>Micrococcales</taxon>
        <taxon>Microbacteriaceae</taxon>
        <taxon>Agromyces</taxon>
    </lineage>
</organism>
<evidence type="ECO:0000313" key="4">
    <source>
        <dbReference type="EMBL" id="UOE44272.1"/>
    </source>
</evidence>
<dbReference type="EMBL" id="CP094528">
    <property type="protein sequence ID" value="UOE44272.1"/>
    <property type="molecule type" value="Genomic_DNA"/>
</dbReference>
<dbReference type="Pfam" id="PF12804">
    <property type="entry name" value="NTP_transf_3"/>
    <property type="match status" value="1"/>
</dbReference>
<feature type="compositionally biased region" description="Pro residues" evidence="2">
    <location>
        <begin position="219"/>
        <end position="232"/>
    </location>
</feature>
<gene>
    <name evidence="4" type="ORF">MTO99_00270</name>
</gene>
<dbReference type="InterPro" id="IPR029044">
    <property type="entry name" value="Nucleotide-diphossugar_trans"/>
</dbReference>
<dbReference type="Gene3D" id="3.90.550.10">
    <property type="entry name" value="Spore Coat Polysaccharide Biosynthesis Protein SpsA, Chain A"/>
    <property type="match status" value="1"/>
</dbReference>
<evidence type="ECO:0000256" key="2">
    <source>
        <dbReference type="SAM" id="MobiDB-lite"/>
    </source>
</evidence>
<evidence type="ECO:0000313" key="5">
    <source>
        <dbReference type="Proteomes" id="UP000832097"/>
    </source>
</evidence>
<evidence type="ECO:0000256" key="1">
    <source>
        <dbReference type="ARBA" id="ARBA00022679"/>
    </source>
</evidence>
<feature type="domain" description="MobA-like NTP transferase" evidence="3">
    <location>
        <begin position="11"/>
        <end position="167"/>
    </location>
</feature>
<keyword evidence="5" id="KW-1185">Reference proteome</keyword>
<keyword evidence="1 4" id="KW-0808">Transferase</keyword>
<protein>
    <submittedName>
        <fullName evidence="4">NTP transferase domain-containing protein</fullName>
    </submittedName>
</protein>
<dbReference type="RefSeq" id="WP_243555938.1">
    <property type="nucleotide sequence ID" value="NZ_CP094528.1"/>
</dbReference>
<dbReference type="PANTHER" id="PTHR19136:SF81">
    <property type="entry name" value="MOLYBDENUM COFACTOR GUANYLYLTRANSFERASE"/>
    <property type="match status" value="1"/>
</dbReference>
<feature type="region of interest" description="Disordered" evidence="2">
    <location>
        <begin position="209"/>
        <end position="239"/>
    </location>
</feature>
<proteinExistence type="predicted"/>